<dbReference type="EMBL" id="RKQG01000004">
    <property type="protein sequence ID" value="RPE27375.1"/>
    <property type="molecule type" value="Genomic_DNA"/>
</dbReference>
<dbReference type="AlphaFoldDB" id="A0A3N4R120"/>
<comment type="caution">
    <text evidence="2">The sequence shown here is derived from an EMBL/GenBank/DDBJ whole genome shotgun (WGS) entry which is preliminary data.</text>
</comment>
<organism evidence="2 4">
    <name type="scientific">Kitasatospora cineracea</name>
    <dbReference type="NCBI Taxonomy" id="88074"/>
    <lineage>
        <taxon>Bacteria</taxon>
        <taxon>Bacillati</taxon>
        <taxon>Actinomycetota</taxon>
        <taxon>Actinomycetes</taxon>
        <taxon>Kitasatosporales</taxon>
        <taxon>Streptomycetaceae</taxon>
        <taxon>Kitasatospora</taxon>
    </lineage>
</organism>
<name>A0A3N4R120_9ACTN</name>
<evidence type="ECO:0000256" key="1">
    <source>
        <dbReference type="SAM" id="MobiDB-lite"/>
    </source>
</evidence>
<reference evidence="2 4" key="1">
    <citation type="submission" date="2018-11" db="EMBL/GenBank/DDBJ databases">
        <title>Sequencing the genomes of 1000 actinobacteria strains.</title>
        <authorList>
            <person name="Klenk H.-P."/>
        </authorList>
    </citation>
    <scope>NUCLEOTIDE SEQUENCE [LARGE SCALE GENOMIC DNA]</scope>
    <source>
        <strain evidence="2 4">DSM 44781</strain>
    </source>
</reference>
<sequence>MTLPLHPTDGPIHDHFTLTYANYLVLPRTLLQSMPPEWQASFVQQLDELHAAFRHVPQAEAYEVVPGTEHLVGELSDADLKAAGYSVNWYGGETPPAGMAGEELDAWQAEHEVDEPVYYDRDFNEIDRETRVLLPGPDPVPHYNRGRTYIEPLQPTT</sequence>
<evidence type="ECO:0000313" key="2">
    <source>
        <dbReference type="EMBL" id="RPE27243.1"/>
    </source>
</evidence>
<gene>
    <name evidence="2" type="ORF">EDD38_7387</name>
    <name evidence="3" type="ORF">EDD38_7520</name>
</gene>
<proteinExistence type="predicted"/>
<dbReference type="EMBL" id="RKQG01000004">
    <property type="protein sequence ID" value="RPE27243.1"/>
    <property type="molecule type" value="Genomic_DNA"/>
</dbReference>
<dbReference type="Proteomes" id="UP000266906">
    <property type="component" value="Unassembled WGS sequence"/>
</dbReference>
<feature type="region of interest" description="Disordered" evidence="1">
    <location>
        <begin position="135"/>
        <end position="157"/>
    </location>
</feature>
<evidence type="ECO:0000313" key="4">
    <source>
        <dbReference type="Proteomes" id="UP000266906"/>
    </source>
</evidence>
<evidence type="ECO:0000313" key="3">
    <source>
        <dbReference type="EMBL" id="RPE27375.1"/>
    </source>
</evidence>
<dbReference type="RefSeq" id="WP_123821601.1">
    <property type="nucleotide sequence ID" value="NZ_RKQG01000004.1"/>
</dbReference>
<accession>A0A3N4R120</accession>
<keyword evidence="4" id="KW-1185">Reference proteome</keyword>
<protein>
    <submittedName>
        <fullName evidence="2">Uncharacterized protein</fullName>
    </submittedName>
</protein>